<evidence type="ECO:0000256" key="1">
    <source>
        <dbReference type="SAM" id="MobiDB-lite"/>
    </source>
</evidence>
<sequence>MLLWTILIMNLHILNEAIHDETPHTPPQNIQAFQERDTIKHDTMGQDMMDIMPDPEPKVSSSPNVQGISLSRIEELGDIFNYHSNIAQG</sequence>
<dbReference type="EMBL" id="AVOT02034710">
    <property type="protein sequence ID" value="MBW0528896.1"/>
    <property type="molecule type" value="Genomic_DNA"/>
</dbReference>
<organism evidence="3 4">
    <name type="scientific">Austropuccinia psidii MF-1</name>
    <dbReference type="NCBI Taxonomy" id="1389203"/>
    <lineage>
        <taxon>Eukaryota</taxon>
        <taxon>Fungi</taxon>
        <taxon>Dikarya</taxon>
        <taxon>Basidiomycota</taxon>
        <taxon>Pucciniomycotina</taxon>
        <taxon>Pucciniomycetes</taxon>
        <taxon>Pucciniales</taxon>
        <taxon>Sphaerophragmiaceae</taxon>
        <taxon>Austropuccinia</taxon>
    </lineage>
</organism>
<keyword evidence="4" id="KW-1185">Reference proteome</keyword>
<evidence type="ECO:0000313" key="3">
    <source>
        <dbReference type="EMBL" id="MBW0528896.1"/>
    </source>
</evidence>
<dbReference type="AlphaFoldDB" id="A0A9Q3I428"/>
<feature type="chain" id="PRO_5040301961" evidence="2">
    <location>
        <begin position="18"/>
        <end position="89"/>
    </location>
</feature>
<feature type="signal peptide" evidence="2">
    <location>
        <begin position="1"/>
        <end position="17"/>
    </location>
</feature>
<accession>A0A9Q3I428</accession>
<evidence type="ECO:0000313" key="4">
    <source>
        <dbReference type="Proteomes" id="UP000765509"/>
    </source>
</evidence>
<dbReference type="Proteomes" id="UP000765509">
    <property type="component" value="Unassembled WGS sequence"/>
</dbReference>
<comment type="caution">
    <text evidence="3">The sequence shown here is derived from an EMBL/GenBank/DDBJ whole genome shotgun (WGS) entry which is preliminary data.</text>
</comment>
<keyword evidence="2" id="KW-0732">Signal</keyword>
<feature type="region of interest" description="Disordered" evidence="1">
    <location>
        <begin position="44"/>
        <end position="64"/>
    </location>
</feature>
<reference evidence="3" key="1">
    <citation type="submission" date="2021-03" db="EMBL/GenBank/DDBJ databases">
        <title>Draft genome sequence of rust myrtle Austropuccinia psidii MF-1, a brazilian biotype.</title>
        <authorList>
            <person name="Quecine M.C."/>
            <person name="Pachon D.M.R."/>
            <person name="Bonatelli M.L."/>
            <person name="Correr F.H."/>
            <person name="Franceschini L.M."/>
            <person name="Leite T.F."/>
            <person name="Margarido G.R.A."/>
            <person name="Almeida C.A."/>
            <person name="Ferrarezi J.A."/>
            <person name="Labate C.A."/>
        </authorList>
    </citation>
    <scope>NUCLEOTIDE SEQUENCE</scope>
    <source>
        <strain evidence="3">MF-1</strain>
    </source>
</reference>
<evidence type="ECO:0000256" key="2">
    <source>
        <dbReference type="SAM" id="SignalP"/>
    </source>
</evidence>
<name>A0A9Q3I428_9BASI</name>
<proteinExistence type="predicted"/>
<gene>
    <name evidence="3" type="ORF">O181_068611</name>
</gene>
<protein>
    <submittedName>
        <fullName evidence="3">Uncharacterized protein</fullName>
    </submittedName>
</protein>